<evidence type="ECO:0000313" key="1">
    <source>
        <dbReference type="EMBL" id="EPN63614.1"/>
    </source>
</evidence>
<sequence length="181" mass="20807">MNGDSIFQDTPVSSLFAKLGHQDKVLLAAVYLYRQIRLLELFDRCYATDIKRLFLDALQAALSGDKDSIEAVESTVKENIPDTEEYSEQEGSYAQNLMCALSYLLFYCLWPSFSTFHDCVNSALQNLDLLNFERDEDYDERTIILEEVAVISTLTVRVLSLKPFLVRDLNALDHLVDEYWL</sequence>
<reference evidence="1 2" key="1">
    <citation type="journal article" date="2013" name="PLoS Pathog.">
        <title>Genomic analysis of the Kiwifruit pathogen Pseudomonas syringae pv. actinidiae provides insight into the origins of an emergent plant disease.</title>
        <authorList>
            <person name="McCann H.C."/>
            <person name="Rikkerink E.H."/>
            <person name="Bertels F."/>
            <person name="Fiers M."/>
            <person name="Lu A."/>
            <person name="Rees-George J."/>
            <person name="Andersen M.T."/>
            <person name="Gleave A.P."/>
            <person name="Haubold B."/>
            <person name="Wohlers M.W."/>
            <person name="Guttman D.S."/>
            <person name="Wang P.W."/>
            <person name="Straub C."/>
            <person name="Vanneste J.L."/>
            <person name="Rainey P.B."/>
            <person name="Templeton M.D."/>
        </authorList>
    </citation>
    <scope>NUCLEOTIDE SEQUENCE [LARGE SCALE GENOMIC DNA]</scope>
    <source>
        <strain evidence="1 2">ICMP 18807</strain>
    </source>
</reference>
<organism evidence="1 2">
    <name type="scientific">Pseudomonas syringae pv. actinidiae ICMP 18807</name>
    <dbReference type="NCBI Taxonomy" id="1194404"/>
    <lineage>
        <taxon>Bacteria</taxon>
        <taxon>Pseudomonadati</taxon>
        <taxon>Pseudomonadota</taxon>
        <taxon>Gammaproteobacteria</taxon>
        <taxon>Pseudomonadales</taxon>
        <taxon>Pseudomonadaceae</taxon>
        <taxon>Pseudomonas</taxon>
        <taxon>Pseudomonas syringae</taxon>
    </lineage>
</organism>
<dbReference type="Proteomes" id="UP000015729">
    <property type="component" value="Unassembled WGS sequence"/>
</dbReference>
<accession>S6V7E5</accession>
<dbReference type="PATRIC" id="fig|1194404.4.peg.419"/>
<gene>
    <name evidence="1" type="ORF">A244_01985</name>
</gene>
<comment type="caution">
    <text evidence="1">The sequence shown here is derived from an EMBL/GenBank/DDBJ whole genome shotgun (WGS) entry which is preliminary data.</text>
</comment>
<dbReference type="InterPro" id="IPR023381">
    <property type="entry name" value="YP001051499.1-like_dom_sf"/>
</dbReference>
<dbReference type="EMBL" id="AOKG01000138">
    <property type="protein sequence ID" value="EPN63614.1"/>
    <property type="molecule type" value="Genomic_DNA"/>
</dbReference>
<protein>
    <submittedName>
        <fullName evidence="1">Uncharacterized protein</fullName>
    </submittedName>
</protein>
<dbReference type="AlphaFoldDB" id="S6V7E5"/>
<proteinExistence type="predicted"/>
<dbReference type="Gene3D" id="1.20.1590.10">
    <property type="entry name" value="YP_001051499.1 domain like"/>
    <property type="match status" value="1"/>
</dbReference>
<name>S6V7E5_PSESF</name>
<dbReference type="RefSeq" id="WP_017709687.1">
    <property type="nucleotide sequence ID" value="NZ_ANJL01000041.1"/>
</dbReference>
<evidence type="ECO:0000313" key="2">
    <source>
        <dbReference type="Proteomes" id="UP000015729"/>
    </source>
</evidence>